<dbReference type="RefSeq" id="WP_054608800.1">
    <property type="nucleotide sequence ID" value="NZ_AP025160.1"/>
</dbReference>
<evidence type="ECO:0000256" key="2">
    <source>
        <dbReference type="SAM" id="MobiDB-lite"/>
    </source>
</evidence>
<reference evidence="3 4" key="1">
    <citation type="submission" date="2018-06" db="EMBL/GenBank/DDBJ databases">
        <title>Draft sequence of Acidithiobacillus ferrooxidans CCM 4253.</title>
        <authorList>
            <person name="Moya-Beltran A."/>
            <person name="Castro M."/>
            <person name="Covarrubias P.C."/>
            <person name="Issotta F."/>
            <person name="Janiczek O."/>
            <person name="Mandl M."/>
            <person name="Kucera J."/>
            <person name="Quatrini R."/>
        </authorList>
    </citation>
    <scope>NUCLEOTIDE SEQUENCE [LARGE SCALE GENOMIC DNA]</scope>
    <source>
        <strain evidence="3 4">CCM 4253</strain>
    </source>
</reference>
<feature type="region of interest" description="Disordered" evidence="2">
    <location>
        <begin position="1"/>
        <end position="21"/>
    </location>
</feature>
<feature type="coiled-coil region" evidence="1">
    <location>
        <begin position="53"/>
        <end position="94"/>
    </location>
</feature>
<keyword evidence="1" id="KW-0175">Coiled coil</keyword>
<dbReference type="AlphaFoldDB" id="A0A2W1KHG4"/>
<protein>
    <submittedName>
        <fullName evidence="3">Uncharacterized protein</fullName>
    </submittedName>
</protein>
<comment type="caution">
    <text evidence="3">The sequence shown here is derived from an EMBL/GenBank/DDBJ whole genome shotgun (WGS) entry which is preliminary data.</text>
</comment>
<accession>A0A2W1KHG4</accession>
<evidence type="ECO:0000256" key="1">
    <source>
        <dbReference type="SAM" id="Coils"/>
    </source>
</evidence>
<evidence type="ECO:0000313" key="3">
    <source>
        <dbReference type="EMBL" id="PZD81852.1"/>
    </source>
</evidence>
<evidence type="ECO:0000313" key="4">
    <source>
        <dbReference type="Proteomes" id="UP000248886"/>
    </source>
</evidence>
<proteinExistence type="predicted"/>
<dbReference type="EMBL" id="QKQP01000001">
    <property type="protein sequence ID" value="PZD81852.1"/>
    <property type="molecule type" value="Genomic_DNA"/>
</dbReference>
<name>A0A2W1KHG4_ACIFR</name>
<organism evidence="3 4">
    <name type="scientific">Acidithiobacillus ferrooxidans</name>
    <name type="common">Thiobacillus ferrooxidans</name>
    <dbReference type="NCBI Taxonomy" id="920"/>
    <lineage>
        <taxon>Bacteria</taxon>
        <taxon>Pseudomonadati</taxon>
        <taxon>Pseudomonadota</taxon>
        <taxon>Acidithiobacillia</taxon>
        <taxon>Acidithiobacillales</taxon>
        <taxon>Acidithiobacillaceae</taxon>
        <taxon>Acidithiobacillus</taxon>
    </lineage>
</organism>
<dbReference type="Proteomes" id="UP000248886">
    <property type="component" value="Unassembled WGS sequence"/>
</dbReference>
<sequence>MIADAESRPSQPMPDRHMGSHPAEAYWRSLLSIQRTGNPMMDDGFSEEMRGALRDALHEVRSLSQDNASLRKLNADLVRQKNALMATLEKTRKKLEWHKDHGIVPPRVTPL</sequence>
<gene>
    <name evidence="3" type="ORF">DN052_01895</name>
</gene>